<proteinExistence type="inferred from homology"/>
<dbReference type="GO" id="GO:0051539">
    <property type="term" value="F:4 iron, 4 sulfur cluster binding"/>
    <property type="evidence" value="ECO:0007669"/>
    <property type="project" value="UniProtKB-KW"/>
</dbReference>
<dbReference type="UniPathway" id="UPA00060"/>
<protein>
    <recommendedName>
        <fullName evidence="10">Phosphomethylpyrimidine synthase</fullName>
        <ecNumber evidence="10">4.1.99.17</ecNumber>
    </recommendedName>
    <alternativeName>
        <fullName evidence="10">Hydroxymethylpyrimidine phosphate synthase</fullName>
        <shortName evidence="10">HMP-P synthase</shortName>
        <shortName evidence="10">HMP-phosphate synthase</shortName>
        <shortName evidence="10">HMPP synthase</shortName>
    </alternativeName>
    <alternativeName>
        <fullName evidence="10">Thiamine biosynthesis protein ThiC</fullName>
    </alternativeName>
</protein>
<feature type="binding site" evidence="10">
    <location>
        <position position="265"/>
    </location>
    <ligand>
        <name>substrate</name>
    </ligand>
</feature>
<evidence type="ECO:0000256" key="4">
    <source>
        <dbReference type="ARBA" id="ARBA00022723"/>
    </source>
</evidence>
<dbReference type="Gene3D" id="6.10.250.620">
    <property type="match status" value="1"/>
</dbReference>
<evidence type="ECO:0000256" key="8">
    <source>
        <dbReference type="ARBA" id="ARBA00023014"/>
    </source>
</evidence>
<dbReference type="SFLD" id="SFLDS00113">
    <property type="entry name" value="Radical_SAM_Phosphomethylpyrim"/>
    <property type="match status" value="1"/>
</dbReference>
<feature type="binding site" evidence="10">
    <location>
        <begin position="226"/>
        <end position="229"/>
    </location>
    <ligand>
        <name>substrate</name>
    </ligand>
</feature>
<dbReference type="InterPro" id="IPR002817">
    <property type="entry name" value="ThiC/BzaA/B"/>
</dbReference>
<sequence length="433" mass="48541">MNYTTQMDAARKGITTKAMEIVAKKENIDVNKLRELISKGQVVIPANKNHKSISPEGVGKNLRTKINVNLGISRDCKNVDLELEKVRTAIDMKVESIMDLSNYGKTKEFRDKLIEMSPAMIGSVPMYDAVGFLDKDLKDITEEELLNVIKQHAMDGVDFITIHAGMTRSVCNKIKNHDRLTHIVSRGGSLLFAWMELNDKENPIYKNFDKILDICEEYDVTVSLGDACRPGCIQDSTDSVQIDELIVLGELTKRAWARNVQVMIEGPGHMSIDEIEANVILEKKLCHQAPFYVLGPLVTDIAPGYDHITSAIGGALASSKGVDFLCYVTPAEHLRLPNLDDMKEGIIATKIAAHAGDIAKNVYGAREWDNKMSKARVELDWDEMFKLCIDPKKAKKYRQESRPFNEDSCTMCGKMCSMRTVKKILNNEEVNLI</sequence>
<keyword evidence="7 10" id="KW-0408">Iron</keyword>
<feature type="binding site" evidence="10">
    <location>
        <position position="412"/>
    </location>
    <ligand>
        <name>[4Fe-4S] cluster</name>
        <dbReference type="ChEBI" id="CHEBI:49883"/>
        <note>4Fe-4S-S-AdoMet</note>
    </ligand>
</feature>
<dbReference type="OrthoDB" id="9805897at2"/>
<gene>
    <name evidence="10" type="primary">thiC</name>
    <name evidence="11" type="ORF">CHF27_006355</name>
</gene>
<keyword evidence="5 10" id="KW-0862">Zinc</keyword>
<dbReference type="EC" id="4.1.99.17" evidence="10"/>
<dbReference type="GO" id="GO:0009228">
    <property type="term" value="P:thiamine biosynthetic process"/>
    <property type="evidence" value="ECO:0007669"/>
    <property type="project" value="UniProtKB-UniRule"/>
</dbReference>
<evidence type="ECO:0000256" key="6">
    <source>
        <dbReference type="ARBA" id="ARBA00022977"/>
    </source>
</evidence>
<feature type="binding site" evidence="10">
    <location>
        <position position="163"/>
    </location>
    <ligand>
        <name>substrate</name>
    </ligand>
</feature>
<comment type="catalytic activity">
    <reaction evidence="10">
        <text>5-amino-1-(5-phospho-beta-D-ribosyl)imidazole + S-adenosyl-L-methionine = 4-amino-2-methyl-5-(phosphooxymethyl)pyrimidine + CO + 5'-deoxyadenosine + formate + L-methionine + 3 H(+)</text>
        <dbReference type="Rhea" id="RHEA:24840"/>
        <dbReference type="ChEBI" id="CHEBI:15378"/>
        <dbReference type="ChEBI" id="CHEBI:15740"/>
        <dbReference type="ChEBI" id="CHEBI:17245"/>
        <dbReference type="ChEBI" id="CHEBI:17319"/>
        <dbReference type="ChEBI" id="CHEBI:57844"/>
        <dbReference type="ChEBI" id="CHEBI:58354"/>
        <dbReference type="ChEBI" id="CHEBI:59789"/>
        <dbReference type="ChEBI" id="CHEBI:137981"/>
        <dbReference type="EC" id="4.1.99.17"/>
    </reaction>
</comment>
<evidence type="ECO:0000256" key="3">
    <source>
        <dbReference type="ARBA" id="ARBA00022691"/>
    </source>
</evidence>
<dbReference type="GO" id="GO:0008270">
    <property type="term" value="F:zinc ion binding"/>
    <property type="evidence" value="ECO:0007669"/>
    <property type="project" value="UniProtKB-UniRule"/>
</dbReference>
<evidence type="ECO:0000256" key="1">
    <source>
        <dbReference type="ARBA" id="ARBA00003175"/>
    </source>
</evidence>
<dbReference type="InterPro" id="IPR038521">
    <property type="entry name" value="ThiC/Bza_core_dom"/>
</dbReference>
<dbReference type="GO" id="GO:0005829">
    <property type="term" value="C:cytosol"/>
    <property type="evidence" value="ECO:0007669"/>
    <property type="project" value="TreeGrafter"/>
</dbReference>
<keyword evidence="2 10" id="KW-0004">4Fe-4S</keyword>
<dbReference type="PANTHER" id="PTHR30557:SF1">
    <property type="entry name" value="PHOSPHOMETHYLPYRIMIDINE SYNTHASE, CHLOROPLASTIC"/>
    <property type="match status" value="1"/>
</dbReference>
<dbReference type="NCBIfam" id="TIGR00190">
    <property type="entry name" value="thiC"/>
    <property type="match status" value="1"/>
</dbReference>
<dbReference type="AlphaFoldDB" id="A0A371ITD6"/>
<feature type="binding site" evidence="10">
    <location>
        <position position="69"/>
    </location>
    <ligand>
        <name>substrate</name>
    </ligand>
</feature>
<keyword evidence="12" id="KW-1185">Reference proteome</keyword>
<dbReference type="SFLD" id="SFLDG01114">
    <property type="entry name" value="phosphomethylpyrimidine_syntha"/>
    <property type="match status" value="1"/>
</dbReference>
<dbReference type="NCBIfam" id="NF009895">
    <property type="entry name" value="PRK13352.1"/>
    <property type="match status" value="1"/>
</dbReference>
<evidence type="ECO:0000256" key="7">
    <source>
        <dbReference type="ARBA" id="ARBA00023004"/>
    </source>
</evidence>
<evidence type="ECO:0000313" key="11">
    <source>
        <dbReference type="EMBL" id="RDY23742.1"/>
    </source>
</evidence>
<evidence type="ECO:0000256" key="10">
    <source>
        <dbReference type="HAMAP-Rule" id="MF_00089"/>
    </source>
</evidence>
<accession>A0A371ITD6</accession>
<dbReference type="RefSeq" id="WP_095406227.1">
    <property type="nucleotide sequence ID" value="NZ_NOJZ02000008.1"/>
</dbReference>
<organism evidence="11 12">
    <name type="scientific">Romboutsia maritimum</name>
    <dbReference type="NCBI Taxonomy" id="2020948"/>
    <lineage>
        <taxon>Bacteria</taxon>
        <taxon>Bacillati</taxon>
        <taxon>Bacillota</taxon>
        <taxon>Clostridia</taxon>
        <taxon>Peptostreptococcales</taxon>
        <taxon>Peptostreptococcaceae</taxon>
        <taxon>Romboutsia</taxon>
    </lineage>
</organism>
<dbReference type="Gene3D" id="3.20.20.540">
    <property type="entry name" value="Radical SAM ThiC family, central domain"/>
    <property type="match status" value="1"/>
</dbReference>
<name>A0A371ITD6_9FIRM</name>
<comment type="caution">
    <text evidence="11">The sequence shown here is derived from an EMBL/GenBank/DDBJ whole genome shotgun (WGS) entry which is preliminary data.</text>
</comment>
<evidence type="ECO:0000256" key="5">
    <source>
        <dbReference type="ARBA" id="ARBA00022833"/>
    </source>
</evidence>
<comment type="function">
    <text evidence="1 10">Catalyzes the synthesis of the hydroxymethylpyrimidine phosphate (HMP-P) moiety of thiamine from aminoimidazole ribotide (AIR) in a radical S-adenosyl-L-methionine (SAM)-dependent reaction.</text>
</comment>
<keyword evidence="9 10" id="KW-0456">Lyase</keyword>
<evidence type="ECO:0000256" key="9">
    <source>
        <dbReference type="ARBA" id="ARBA00023239"/>
    </source>
</evidence>
<feature type="binding site" evidence="10">
    <location>
        <begin position="185"/>
        <end position="187"/>
    </location>
    <ligand>
        <name>substrate</name>
    </ligand>
</feature>
<keyword evidence="4 10" id="KW-0479">Metal-binding</keyword>
<comment type="similarity">
    <text evidence="10">Belongs to the ThiC family.</text>
</comment>
<dbReference type="GO" id="GO:0009229">
    <property type="term" value="P:thiamine diphosphate biosynthetic process"/>
    <property type="evidence" value="ECO:0007669"/>
    <property type="project" value="UniProtKB-UniRule"/>
</dbReference>
<feature type="binding site" evidence="10">
    <location>
        <position position="292"/>
    </location>
    <ligand>
        <name>substrate</name>
    </ligand>
</feature>
<feature type="binding site" evidence="10">
    <location>
        <position position="98"/>
    </location>
    <ligand>
        <name>substrate</name>
    </ligand>
</feature>
<feature type="binding site" evidence="10">
    <location>
        <position position="269"/>
    </location>
    <ligand>
        <name>Zn(2+)</name>
        <dbReference type="ChEBI" id="CHEBI:29105"/>
    </ligand>
</feature>
<dbReference type="Pfam" id="PF01964">
    <property type="entry name" value="ThiC_Rad_SAM"/>
    <property type="match status" value="1"/>
</dbReference>
<dbReference type="InterPro" id="IPR037509">
    <property type="entry name" value="ThiC"/>
</dbReference>
<comment type="cofactor">
    <cofactor evidence="10">
        <name>[4Fe-4S] cluster</name>
        <dbReference type="ChEBI" id="CHEBI:49883"/>
    </cofactor>
    <text evidence="10">Binds 1 [4Fe-4S] cluster per subunit. The cluster is coordinated with 3 cysteines and an exchangeable S-adenosyl-L-methionine.</text>
</comment>
<dbReference type="FunFam" id="3.20.20.540:FF:000001">
    <property type="entry name" value="Phosphomethylpyrimidine synthase"/>
    <property type="match status" value="1"/>
</dbReference>
<keyword evidence="3 10" id="KW-0949">S-adenosyl-L-methionine</keyword>
<keyword evidence="8 10" id="KW-0411">Iron-sulfur</keyword>
<evidence type="ECO:0000313" key="12">
    <source>
        <dbReference type="Proteomes" id="UP000243494"/>
    </source>
</evidence>
<feature type="binding site" evidence="10">
    <location>
        <position position="409"/>
    </location>
    <ligand>
        <name>[4Fe-4S] cluster</name>
        <dbReference type="ChEBI" id="CHEBI:49883"/>
        <note>4Fe-4S-S-AdoMet</note>
    </ligand>
</feature>
<dbReference type="Proteomes" id="UP000243494">
    <property type="component" value="Unassembled WGS sequence"/>
</dbReference>
<evidence type="ECO:0000256" key="2">
    <source>
        <dbReference type="ARBA" id="ARBA00022485"/>
    </source>
</evidence>
<dbReference type="EMBL" id="NOJZ02000008">
    <property type="protein sequence ID" value="RDY23742.1"/>
    <property type="molecule type" value="Genomic_DNA"/>
</dbReference>
<feature type="binding site" evidence="10">
    <location>
        <position position="127"/>
    </location>
    <ligand>
        <name>substrate</name>
    </ligand>
</feature>
<comment type="pathway">
    <text evidence="10">Cofactor biosynthesis; thiamine diphosphate biosynthesis.</text>
</comment>
<reference evidence="11 12" key="1">
    <citation type="journal article" date="2017" name="Genome Announc.">
        <title>Draft Genome Sequence of Romboutsia maritimum sp. nov. Strain CCRI-22766(T), Isolated from Coastal Estuarine Mud.</title>
        <authorList>
            <person name="Maheux A.F."/>
            <person name="Boudreau D.K."/>
            <person name="Berube E."/>
            <person name="Boissinot M."/>
            <person name="Raymond F."/>
            <person name="Brodeur S."/>
            <person name="Corbeil J."/>
            <person name="Brightwell G."/>
            <person name="Broda D."/>
            <person name="Omar R.F."/>
            <person name="Bergeron M.G."/>
        </authorList>
    </citation>
    <scope>NUCLEOTIDE SEQUENCE [LARGE SCALE GENOMIC DNA]</scope>
    <source>
        <strain evidence="11 12">CCRI-22766</strain>
    </source>
</reference>
<feature type="binding site" evidence="10">
    <location>
        <position position="333"/>
    </location>
    <ligand>
        <name>Zn(2+)</name>
        <dbReference type="ChEBI" id="CHEBI:29105"/>
    </ligand>
</feature>
<dbReference type="PANTHER" id="PTHR30557">
    <property type="entry name" value="THIAMINE BIOSYNTHESIS PROTEIN THIC"/>
    <property type="match status" value="1"/>
</dbReference>
<dbReference type="GO" id="GO:0070284">
    <property type="term" value="F:phosphomethylpyrimidine synthase activity"/>
    <property type="evidence" value="ECO:0007669"/>
    <property type="project" value="UniProtKB-EC"/>
</dbReference>
<keyword evidence="6 10" id="KW-0784">Thiamine biosynthesis</keyword>
<dbReference type="SFLD" id="SFLDF00407">
    <property type="entry name" value="phosphomethylpyrimidine_syntha"/>
    <property type="match status" value="1"/>
</dbReference>
<feature type="binding site" evidence="10">
    <location>
        <position position="416"/>
    </location>
    <ligand>
        <name>[4Fe-4S] cluster</name>
        <dbReference type="ChEBI" id="CHEBI:49883"/>
        <note>4Fe-4S-S-AdoMet</note>
    </ligand>
</feature>
<dbReference type="HAMAP" id="MF_00089">
    <property type="entry name" value="ThiC"/>
    <property type="match status" value="1"/>
</dbReference>